<feature type="transmembrane region" description="Helical" evidence="1">
    <location>
        <begin position="321"/>
        <end position="340"/>
    </location>
</feature>
<feature type="transmembrane region" description="Helical" evidence="1">
    <location>
        <begin position="294"/>
        <end position="314"/>
    </location>
</feature>
<organism evidence="2 3">
    <name type="scientific">Limosilactobacillus caviae</name>
    <dbReference type="NCBI Taxonomy" id="1769424"/>
    <lineage>
        <taxon>Bacteria</taxon>
        <taxon>Bacillati</taxon>
        <taxon>Bacillota</taxon>
        <taxon>Bacilli</taxon>
        <taxon>Lactobacillales</taxon>
        <taxon>Lactobacillaceae</taxon>
        <taxon>Limosilactobacillus</taxon>
    </lineage>
</organism>
<evidence type="ECO:0000313" key="2">
    <source>
        <dbReference type="EMBL" id="GGI64004.1"/>
    </source>
</evidence>
<evidence type="ECO:0000256" key="1">
    <source>
        <dbReference type="SAM" id="Phobius"/>
    </source>
</evidence>
<feature type="transmembrane region" description="Helical" evidence="1">
    <location>
        <begin position="146"/>
        <end position="163"/>
    </location>
</feature>
<proteinExistence type="predicted"/>
<keyword evidence="1" id="KW-0812">Transmembrane</keyword>
<feature type="transmembrane region" description="Helical" evidence="1">
    <location>
        <begin position="565"/>
        <end position="588"/>
    </location>
</feature>
<dbReference type="EMBL" id="BMDS01000007">
    <property type="protein sequence ID" value="GGI64004.1"/>
    <property type="molecule type" value="Genomic_DNA"/>
</dbReference>
<name>A0ABQ2C8E0_9LACO</name>
<feature type="transmembrane region" description="Helical" evidence="1">
    <location>
        <begin position="114"/>
        <end position="134"/>
    </location>
</feature>
<feature type="transmembrane region" description="Helical" evidence="1">
    <location>
        <begin position="246"/>
        <end position="266"/>
    </location>
</feature>
<dbReference type="Proteomes" id="UP000603295">
    <property type="component" value="Unassembled WGS sequence"/>
</dbReference>
<sequence length="605" mass="68884">MKGIIKLSRISFNTQYMKSKIVNLINWGLPYCAIVAMAYLIMFPQFVSHGVILGTDSIFHFNRFYDAAKQIQQFNFSYFQSNYCFQQSGRIINAVYGPLFAYLNGAILGIVGTWYQYQIVTTFIVYILGGIGMYQLGIRVRSNHTIAVLCALIYMNIGWLPRWELAQNMNAWGAALAPYMVICGIRMIQDHQRPVNWLQLMTLMTVIIQIHMLSSLFFIVTLIPFFIIGLILTIDRKKMWWETLKAVGGTIILTANVWGALLMLNLHNNIAHPADFSLADNVLRPSMFSSTRDYLIYAMWILFSLQLIYVLATFKKSLTNTVLTILGSLILILSSSLIPWNTLQNIVPALGHTLQFPNRLTIIAYPLLLAGVGISATTLGKRARKIGLSNQLTTGILLLMVFLVFTPTTIDVYKRAARYDSEIVLNSFSAITRVSEDKAALRHSVHDLYPGQLLTMVEKRSPDYLPIPKKYMNQKYVRSYAYEGQIINEAHKYNHTVLPHGGLQLTWNADKAGKVRLPIITYKESVLTVNGQRLKHYQRSSVGAPYIHQRKGKNTATLYFKQPGWFTALLAISLLGLSILTIYGFYYFCTHFKKYFGRIMTKELN</sequence>
<feature type="transmembrane region" description="Helical" evidence="1">
    <location>
        <begin position="21"/>
        <end position="42"/>
    </location>
</feature>
<dbReference type="GO" id="GO:0051301">
    <property type="term" value="P:cell division"/>
    <property type="evidence" value="ECO:0007669"/>
    <property type="project" value="UniProtKB-KW"/>
</dbReference>
<feature type="transmembrane region" description="Helical" evidence="1">
    <location>
        <begin position="360"/>
        <end position="380"/>
    </location>
</feature>
<accession>A0ABQ2C8E0</accession>
<keyword evidence="1" id="KW-0472">Membrane</keyword>
<gene>
    <name evidence="2" type="ORF">GCM10011459_18380</name>
</gene>
<evidence type="ECO:0000313" key="3">
    <source>
        <dbReference type="Proteomes" id="UP000603295"/>
    </source>
</evidence>
<keyword evidence="1" id="KW-1133">Transmembrane helix</keyword>
<keyword evidence="2" id="KW-0132">Cell division</keyword>
<comment type="caution">
    <text evidence="2">The sequence shown here is derived from an EMBL/GenBank/DDBJ whole genome shotgun (WGS) entry which is preliminary data.</text>
</comment>
<feature type="transmembrane region" description="Helical" evidence="1">
    <location>
        <begin position="169"/>
        <end position="188"/>
    </location>
</feature>
<feature type="transmembrane region" description="Helical" evidence="1">
    <location>
        <begin position="392"/>
        <end position="410"/>
    </location>
</feature>
<keyword evidence="3" id="KW-1185">Reference proteome</keyword>
<feature type="transmembrane region" description="Helical" evidence="1">
    <location>
        <begin position="216"/>
        <end position="234"/>
    </location>
</feature>
<reference evidence="3" key="1">
    <citation type="journal article" date="2019" name="Int. J. Syst. Evol. Microbiol.">
        <title>The Global Catalogue of Microorganisms (GCM) 10K type strain sequencing project: providing services to taxonomists for standard genome sequencing and annotation.</title>
        <authorList>
            <consortium name="The Broad Institute Genomics Platform"/>
            <consortium name="The Broad Institute Genome Sequencing Center for Infectious Disease"/>
            <person name="Wu L."/>
            <person name="Ma J."/>
        </authorList>
    </citation>
    <scope>NUCLEOTIDE SEQUENCE [LARGE SCALE GENOMIC DNA]</scope>
    <source>
        <strain evidence="3">CCM 8609</strain>
    </source>
</reference>
<protein>
    <submittedName>
        <fullName evidence="2">Cell division protein</fullName>
    </submittedName>
</protein>
<keyword evidence="2" id="KW-0131">Cell cycle</keyword>